<evidence type="ECO:0000256" key="3">
    <source>
        <dbReference type="ARBA" id="ARBA00023002"/>
    </source>
</evidence>
<evidence type="ECO:0000256" key="1">
    <source>
        <dbReference type="ARBA" id="ARBA00007905"/>
    </source>
</evidence>
<evidence type="ECO:0000256" key="5">
    <source>
        <dbReference type="ARBA" id="ARBA00047534"/>
    </source>
</evidence>
<proteinExistence type="inferred from homology"/>
<feature type="binding site" evidence="8">
    <location>
        <position position="113"/>
    </location>
    <ligand>
        <name>substrate</name>
    </ligand>
</feature>
<dbReference type="InterPro" id="IPR020471">
    <property type="entry name" value="AKR"/>
</dbReference>
<comment type="catalytic activity">
    <reaction evidence="6">
        <text>xylitol + NAD(+) = D-xylose + NADH + H(+)</text>
        <dbReference type="Rhea" id="RHEA:27441"/>
        <dbReference type="ChEBI" id="CHEBI:15378"/>
        <dbReference type="ChEBI" id="CHEBI:17151"/>
        <dbReference type="ChEBI" id="CHEBI:53455"/>
        <dbReference type="ChEBI" id="CHEBI:57540"/>
        <dbReference type="ChEBI" id="CHEBI:57945"/>
        <dbReference type="EC" id="1.1.1.307"/>
    </reaction>
</comment>
<evidence type="ECO:0000313" key="12">
    <source>
        <dbReference type="Proteomes" id="UP000247810"/>
    </source>
</evidence>
<dbReference type="SUPFAM" id="SSF51430">
    <property type="entry name" value="NAD(P)-linked oxidoreductase"/>
    <property type="match status" value="1"/>
</dbReference>
<evidence type="ECO:0000313" key="11">
    <source>
        <dbReference type="EMBL" id="PYH87776.1"/>
    </source>
</evidence>
<dbReference type="AlphaFoldDB" id="A0A319CR58"/>
<dbReference type="VEuPathDB" id="FungiDB:BO71DRAFT_404379"/>
<organism evidence="11 12">
    <name type="scientific">Aspergillus ellipticus CBS 707.79</name>
    <dbReference type="NCBI Taxonomy" id="1448320"/>
    <lineage>
        <taxon>Eukaryota</taxon>
        <taxon>Fungi</taxon>
        <taxon>Dikarya</taxon>
        <taxon>Ascomycota</taxon>
        <taxon>Pezizomycotina</taxon>
        <taxon>Eurotiomycetes</taxon>
        <taxon>Eurotiomycetidae</taxon>
        <taxon>Eurotiales</taxon>
        <taxon>Aspergillaceae</taxon>
        <taxon>Aspergillus</taxon>
        <taxon>Aspergillus subgen. Circumdati</taxon>
    </lineage>
</organism>
<dbReference type="CDD" id="cd19071">
    <property type="entry name" value="AKR_AKR1-5-like"/>
    <property type="match status" value="1"/>
</dbReference>
<dbReference type="PIRSF" id="PIRSF000097">
    <property type="entry name" value="AKR"/>
    <property type="match status" value="1"/>
</dbReference>
<feature type="domain" description="NADP-dependent oxidoreductase" evidence="10">
    <location>
        <begin position="30"/>
        <end position="271"/>
    </location>
</feature>
<dbReference type="EC" id="1.1.1.307" evidence="2"/>
<evidence type="ECO:0000256" key="2">
    <source>
        <dbReference type="ARBA" id="ARBA00012845"/>
    </source>
</evidence>
<dbReference type="FunFam" id="3.20.20.100:FF:000015">
    <property type="entry name" value="Oxidoreductase, aldo/keto reductase family"/>
    <property type="match status" value="1"/>
</dbReference>
<evidence type="ECO:0000256" key="4">
    <source>
        <dbReference type="ARBA" id="ARBA00025065"/>
    </source>
</evidence>
<comment type="function">
    <text evidence="4">Catalyzes the initial reaction in the xylose utilization pathway by reducing D-xylose into xylitol. Xylose is a major component of hemicelluloses such as xylan. Most fungi utilize D-xylose via three enzymatic reactions, xylose reductase (XR), xylitol dehydrogenase (XDH), and xylulokinase, to form xylulose 5-phosphate, which enters pentose phosphate pathway.</text>
</comment>
<dbReference type="Pfam" id="PF00248">
    <property type="entry name" value="Aldo_ket_red"/>
    <property type="match status" value="1"/>
</dbReference>
<dbReference type="PANTHER" id="PTHR43827">
    <property type="entry name" value="2,5-DIKETO-D-GLUCONIC ACID REDUCTASE"/>
    <property type="match status" value="1"/>
</dbReference>
<name>A0A319CR58_9EURO</name>
<evidence type="ECO:0000256" key="9">
    <source>
        <dbReference type="PIRSR" id="PIRSR000097-3"/>
    </source>
</evidence>
<dbReference type="InterPro" id="IPR018170">
    <property type="entry name" value="Aldo/ket_reductase_CS"/>
</dbReference>
<dbReference type="OrthoDB" id="416253at2759"/>
<dbReference type="STRING" id="1448320.A0A319CR58"/>
<protein>
    <recommendedName>
        <fullName evidence="2">D-xylose reductase [NAD(P)H]</fullName>
        <ecNumber evidence="2">1.1.1.307</ecNumber>
    </recommendedName>
</protein>
<keyword evidence="3" id="KW-0560">Oxidoreductase</keyword>
<dbReference type="GO" id="GO:0016491">
    <property type="term" value="F:oxidoreductase activity"/>
    <property type="evidence" value="ECO:0007669"/>
    <property type="project" value="UniProtKB-KW"/>
</dbReference>
<feature type="active site" description="Proton donor" evidence="7">
    <location>
        <position position="54"/>
    </location>
</feature>
<dbReference type="InterPro" id="IPR023210">
    <property type="entry name" value="NADP_OxRdtase_dom"/>
</dbReference>
<comment type="catalytic activity">
    <reaction evidence="5">
        <text>xylitol + NADP(+) = D-xylose + NADPH + H(+)</text>
        <dbReference type="Rhea" id="RHEA:27445"/>
        <dbReference type="ChEBI" id="CHEBI:15378"/>
        <dbReference type="ChEBI" id="CHEBI:17151"/>
        <dbReference type="ChEBI" id="CHEBI:53455"/>
        <dbReference type="ChEBI" id="CHEBI:57783"/>
        <dbReference type="ChEBI" id="CHEBI:58349"/>
        <dbReference type="EC" id="1.1.1.307"/>
    </reaction>
</comment>
<dbReference type="InterPro" id="IPR036812">
    <property type="entry name" value="NAD(P)_OxRdtase_dom_sf"/>
</dbReference>
<evidence type="ECO:0000256" key="7">
    <source>
        <dbReference type="PIRSR" id="PIRSR000097-1"/>
    </source>
</evidence>
<dbReference type="PROSITE" id="PS00063">
    <property type="entry name" value="ALDOKETO_REDUCTASE_3"/>
    <property type="match status" value="1"/>
</dbReference>
<evidence type="ECO:0000256" key="8">
    <source>
        <dbReference type="PIRSR" id="PIRSR000097-2"/>
    </source>
</evidence>
<keyword evidence="12" id="KW-1185">Reference proteome</keyword>
<accession>A0A319CR58</accession>
<dbReference type="Proteomes" id="UP000247810">
    <property type="component" value="Unassembled WGS sequence"/>
</dbReference>
<dbReference type="PRINTS" id="PR00069">
    <property type="entry name" value="ALDKETRDTASE"/>
</dbReference>
<evidence type="ECO:0000259" key="10">
    <source>
        <dbReference type="Pfam" id="PF00248"/>
    </source>
</evidence>
<gene>
    <name evidence="11" type="ORF">BO71DRAFT_404379</name>
</gene>
<feature type="site" description="Lowers pKa of active site Tyr" evidence="9">
    <location>
        <position position="79"/>
    </location>
</feature>
<evidence type="ECO:0000256" key="6">
    <source>
        <dbReference type="ARBA" id="ARBA00049485"/>
    </source>
</evidence>
<dbReference type="PROSITE" id="PS00062">
    <property type="entry name" value="ALDOKETO_REDUCTASE_2"/>
    <property type="match status" value="1"/>
</dbReference>
<reference evidence="11 12" key="1">
    <citation type="submission" date="2018-02" db="EMBL/GenBank/DDBJ databases">
        <title>The genomes of Aspergillus section Nigri reveals drivers in fungal speciation.</title>
        <authorList>
            <consortium name="DOE Joint Genome Institute"/>
            <person name="Vesth T.C."/>
            <person name="Nybo J."/>
            <person name="Theobald S."/>
            <person name="Brandl J."/>
            <person name="Frisvad J.C."/>
            <person name="Nielsen K.F."/>
            <person name="Lyhne E.K."/>
            <person name="Kogle M.E."/>
            <person name="Kuo A."/>
            <person name="Riley R."/>
            <person name="Clum A."/>
            <person name="Nolan M."/>
            <person name="Lipzen A."/>
            <person name="Salamov A."/>
            <person name="Henrissat B."/>
            <person name="Wiebenga A."/>
            <person name="De vries R.P."/>
            <person name="Grigoriev I.V."/>
            <person name="Mortensen U.H."/>
            <person name="Andersen M.R."/>
            <person name="Baker S.E."/>
        </authorList>
    </citation>
    <scope>NUCLEOTIDE SEQUENCE [LARGE SCALE GENOMIC DNA]</scope>
    <source>
        <strain evidence="11 12">CBS 707.79</strain>
    </source>
</reference>
<dbReference type="Gene3D" id="3.20.20.100">
    <property type="entry name" value="NADP-dependent oxidoreductase domain"/>
    <property type="match status" value="1"/>
</dbReference>
<comment type="similarity">
    <text evidence="1">Belongs to the aldo/keto reductase family.</text>
</comment>
<sequence length="287" mass="32079">MAPLTLQSTKKMVSGYEIPAVGFGVYKTPPDVTETVTLKALQTGYRHIDSAQLYRNELECCTAIHKSGLDRSQIFYTSKVPTTHMSYEKAREAIDASLEAASELGYIDLMLLHAPYGGPTGRLGAWRALVEAQQSGKIRSIGVSNYGIKHLEELEAYIQSHGGADVAGKISVGQYEIHPWCAREDIVGWLRDRGAVVEAYSPLVQAKRMEEPVLRELARKYAKSPAQVLVRWSLQKGYVPLPKSVTESRIVENTQVFDFELSREDMDRLQTAEYAPVCWDPARDSRL</sequence>
<dbReference type="EMBL" id="KZ826173">
    <property type="protein sequence ID" value="PYH87776.1"/>
    <property type="molecule type" value="Genomic_DNA"/>
</dbReference>
<dbReference type="PANTHER" id="PTHR43827:SF13">
    <property type="entry name" value="ALDO_KETO REDUCTASE FAMILY PROTEIN"/>
    <property type="match status" value="1"/>
</dbReference>